<keyword evidence="7" id="KW-0479">Metal-binding</keyword>
<sequence>MSVRAVPERVSTTCGIGRAAHRAGALVLAACLACSLLLAGCVDQHPERSESEDGSYEPRIVATSPAIAEVCDRLDLDLVGVSTTSRGLPERYADVERVGTSMSPDLELLKSLRPDYVLSPNSLQSDLQPKYASIMEASVFLNLRSVQGLYDSIAYLGDKFDRREQAQALVDEYEAFIEDYRARNGSEESPKVLILMGVPGSYVVATPNSYVGSLVELAGGENVYADADEEFINVNTEDMQARDPDIILRTSHALPAQVMAMFANEFATNDIWKHFRAVQEGRVYDLPSDKFGMSADFDYPDALEELRTVLYGEEEGSDGTVVGEAASAAAEATSSTEDADAVADAAASIAGGAGSSGVASIVDKQG</sequence>
<dbReference type="Proteomes" id="UP000478463">
    <property type="component" value="Chromosome"/>
</dbReference>
<dbReference type="GO" id="GO:0071281">
    <property type="term" value="P:cellular response to iron ion"/>
    <property type="evidence" value="ECO:0007669"/>
    <property type="project" value="TreeGrafter"/>
</dbReference>
<dbReference type="AlphaFoldDB" id="A0A6L7ISU8"/>
<dbReference type="PANTHER" id="PTHR30535:SF36">
    <property type="entry name" value="HIGH-AFFINITY HEME UPTAKE SYSTEM PROTEIN ISDE"/>
    <property type="match status" value="1"/>
</dbReference>
<keyword evidence="11" id="KW-0564">Palmitate</keyword>
<dbReference type="SUPFAM" id="SSF53807">
    <property type="entry name" value="Helical backbone' metal receptor"/>
    <property type="match status" value="1"/>
</dbReference>
<comment type="cofactor">
    <cofactor evidence="1">
        <name>heme b</name>
        <dbReference type="ChEBI" id="CHEBI:60344"/>
    </cofactor>
</comment>
<dbReference type="GO" id="GO:0046872">
    <property type="term" value="F:metal ion binding"/>
    <property type="evidence" value="ECO:0007669"/>
    <property type="project" value="UniProtKB-KW"/>
</dbReference>
<dbReference type="InterPro" id="IPR002491">
    <property type="entry name" value="ABC_transptr_periplasmic_BD"/>
</dbReference>
<keyword evidence="5" id="KW-1003">Cell membrane</keyword>
<evidence type="ECO:0000256" key="14">
    <source>
        <dbReference type="ARBA" id="ARBA00031463"/>
    </source>
</evidence>
<gene>
    <name evidence="16" type="primary">isdE</name>
    <name evidence="16" type="ORF">GS424_015310</name>
</gene>
<dbReference type="NCBIfam" id="TIGR03659">
    <property type="entry name" value="IsdE"/>
    <property type="match status" value="1"/>
</dbReference>
<evidence type="ECO:0000256" key="3">
    <source>
        <dbReference type="ARBA" id="ARBA00015862"/>
    </source>
</evidence>
<proteinExistence type="inferred from homology"/>
<evidence type="ECO:0000256" key="2">
    <source>
        <dbReference type="ARBA" id="ARBA00008814"/>
    </source>
</evidence>
<evidence type="ECO:0000256" key="5">
    <source>
        <dbReference type="ARBA" id="ARBA00022475"/>
    </source>
</evidence>
<keyword evidence="10" id="KW-0472">Membrane</keyword>
<evidence type="ECO:0000256" key="11">
    <source>
        <dbReference type="ARBA" id="ARBA00023139"/>
    </source>
</evidence>
<evidence type="ECO:0000256" key="1">
    <source>
        <dbReference type="ARBA" id="ARBA00001970"/>
    </source>
</evidence>
<keyword evidence="12" id="KW-0449">Lipoprotein</keyword>
<protein>
    <recommendedName>
        <fullName evidence="3">High-affinity heme uptake system protein IsdE</fullName>
    </recommendedName>
    <alternativeName>
        <fullName evidence="14">Iron-regulated surface determinant protein E</fullName>
    </alternativeName>
    <alternativeName>
        <fullName evidence="13">Staphylococcal iron-regulated protein F</fullName>
    </alternativeName>
</protein>
<evidence type="ECO:0000256" key="7">
    <source>
        <dbReference type="ARBA" id="ARBA00022723"/>
    </source>
</evidence>
<evidence type="ECO:0000256" key="8">
    <source>
        <dbReference type="ARBA" id="ARBA00022729"/>
    </source>
</evidence>
<keyword evidence="4" id="KW-0813">Transport</keyword>
<evidence type="ECO:0000256" key="9">
    <source>
        <dbReference type="ARBA" id="ARBA00023004"/>
    </source>
</evidence>
<dbReference type="PROSITE" id="PS50983">
    <property type="entry name" value="FE_B12_PBP"/>
    <property type="match status" value="1"/>
</dbReference>
<reference evidence="16 17" key="1">
    <citation type="submission" date="2020-10" db="EMBL/GenBank/DDBJ databases">
        <title>Eggerthella sp. nov., isolated from human feces.</title>
        <authorList>
            <person name="Yajun G."/>
        </authorList>
    </citation>
    <scope>NUCLEOTIDE SEQUENCE [LARGE SCALE GENOMIC DNA]</scope>
    <source>
        <strain evidence="16 17">HF-1101</strain>
    </source>
</reference>
<evidence type="ECO:0000313" key="16">
    <source>
        <dbReference type="EMBL" id="QOS67851.1"/>
    </source>
</evidence>
<feature type="signal peptide" evidence="15">
    <location>
        <begin position="1"/>
        <end position="39"/>
    </location>
</feature>
<organism evidence="16 17">
    <name type="scientific">Eggerthella guodeyinii</name>
    <dbReference type="NCBI Taxonomy" id="2690837"/>
    <lineage>
        <taxon>Bacteria</taxon>
        <taxon>Bacillati</taxon>
        <taxon>Actinomycetota</taxon>
        <taxon>Coriobacteriia</taxon>
        <taxon>Eggerthellales</taxon>
        <taxon>Eggerthellaceae</taxon>
        <taxon>Eggerthella</taxon>
    </lineage>
</organism>
<keyword evidence="9" id="KW-0408">Iron</keyword>
<feature type="chain" id="PRO_5038504593" description="High-affinity heme uptake system protein IsdE" evidence="15">
    <location>
        <begin position="40"/>
        <end position="366"/>
    </location>
</feature>
<dbReference type="KEGG" id="egd:GS424_015310"/>
<dbReference type="RefSeq" id="WP_160941318.1">
    <property type="nucleotide sequence ID" value="NZ_CP063310.1"/>
</dbReference>
<keyword evidence="6" id="KW-0349">Heme</keyword>
<name>A0A6L7ISU8_9ACTN</name>
<evidence type="ECO:0000256" key="10">
    <source>
        <dbReference type="ARBA" id="ARBA00023136"/>
    </source>
</evidence>
<evidence type="ECO:0000256" key="13">
    <source>
        <dbReference type="ARBA" id="ARBA00031148"/>
    </source>
</evidence>
<evidence type="ECO:0000256" key="6">
    <source>
        <dbReference type="ARBA" id="ARBA00022617"/>
    </source>
</evidence>
<keyword evidence="8 15" id="KW-0732">Signal</keyword>
<accession>A0A6L7ISU8</accession>
<dbReference type="Pfam" id="PF01497">
    <property type="entry name" value="Peripla_BP_2"/>
    <property type="match status" value="1"/>
</dbReference>
<dbReference type="GO" id="GO:0015886">
    <property type="term" value="P:heme transport"/>
    <property type="evidence" value="ECO:0007669"/>
    <property type="project" value="InterPro"/>
</dbReference>
<dbReference type="GO" id="GO:0020037">
    <property type="term" value="F:heme binding"/>
    <property type="evidence" value="ECO:0007669"/>
    <property type="project" value="InterPro"/>
</dbReference>
<dbReference type="InterPro" id="IPR050902">
    <property type="entry name" value="ABC_Transporter_SBP"/>
</dbReference>
<evidence type="ECO:0000256" key="15">
    <source>
        <dbReference type="SAM" id="SignalP"/>
    </source>
</evidence>
<dbReference type="EMBL" id="CP063310">
    <property type="protein sequence ID" value="QOS67851.1"/>
    <property type="molecule type" value="Genomic_DNA"/>
</dbReference>
<evidence type="ECO:0000256" key="4">
    <source>
        <dbReference type="ARBA" id="ARBA00022448"/>
    </source>
</evidence>
<dbReference type="Gene3D" id="3.40.50.1980">
    <property type="entry name" value="Nitrogenase molybdenum iron protein domain"/>
    <property type="match status" value="2"/>
</dbReference>
<dbReference type="GO" id="GO:0016020">
    <property type="term" value="C:membrane"/>
    <property type="evidence" value="ECO:0007669"/>
    <property type="project" value="InterPro"/>
</dbReference>
<evidence type="ECO:0000313" key="17">
    <source>
        <dbReference type="Proteomes" id="UP000478463"/>
    </source>
</evidence>
<dbReference type="PANTHER" id="PTHR30535">
    <property type="entry name" value="VITAMIN B12-BINDING PROTEIN"/>
    <property type="match status" value="1"/>
</dbReference>
<dbReference type="InterPro" id="IPR019957">
    <property type="entry name" value="ABC_transptr_haem-bd_IsdE"/>
</dbReference>
<comment type="similarity">
    <text evidence="2">Belongs to the bacterial solute-binding protein 8 family.</text>
</comment>
<evidence type="ECO:0000256" key="12">
    <source>
        <dbReference type="ARBA" id="ARBA00023288"/>
    </source>
</evidence>